<dbReference type="AlphaFoldDB" id="A0A498KGZ9"/>
<name>A0A498KGZ9_MALDO</name>
<protein>
    <submittedName>
        <fullName evidence="1">Uncharacterized protein</fullName>
    </submittedName>
</protein>
<reference evidence="1 2" key="1">
    <citation type="submission" date="2018-10" db="EMBL/GenBank/DDBJ databases">
        <title>A high-quality apple genome assembly.</title>
        <authorList>
            <person name="Hu J."/>
        </authorList>
    </citation>
    <scope>NUCLEOTIDE SEQUENCE [LARGE SCALE GENOMIC DNA]</scope>
    <source>
        <strain evidence="2">cv. HFTH1</strain>
        <tissue evidence="1">Young leaf</tissue>
    </source>
</reference>
<gene>
    <name evidence="1" type="ORF">DVH24_017716</name>
</gene>
<evidence type="ECO:0000313" key="2">
    <source>
        <dbReference type="Proteomes" id="UP000290289"/>
    </source>
</evidence>
<comment type="caution">
    <text evidence="1">The sequence shown here is derived from an EMBL/GenBank/DDBJ whole genome shotgun (WGS) entry which is preliminary data.</text>
</comment>
<dbReference type="EMBL" id="RDQH01000328">
    <property type="protein sequence ID" value="RXI05674.1"/>
    <property type="molecule type" value="Genomic_DNA"/>
</dbReference>
<dbReference type="Proteomes" id="UP000290289">
    <property type="component" value="Chromosome 2"/>
</dbReference>
<accession>A0A498KGZ9</accession>
<proteinExistence type="predicted"/>
<organism evidence="1 2">
    <name type="scientific">Malus domestica</name>
    <name type="common">Apple</name>
    <name type="synonym">Pyrus malus</name>
    <dbReference type="NCBI Taxonomy" id="3750"/>
    <lineage>
        <taxon>Eukaryota</taxon>
        <taxon>Viridiplantae</taxon>
        <taxon>Streptophyta</taxon>
        <taxon>Embryophyta</taxon>
        <taxon>Tracheophyta</taxon>
        <taxon>Spermatophyta</taxon>
        <taxon>Magnoliopsida</taxon>
        <taxon>eudicotyledons</taxon>
        <taxon>Gunneridae</taxon>
        <taxon>Pentapetalae</taxon>
        <taxon>rosids</taxon>
        <taxon>fabids</taxon>
        <taxon>Rosales</taxon>
        <taxon>Rosaceae</taxon>
        <taxon>Amygdaloideae</taxon>
        <taxon>Maleae</taxon>
        <taxon>Malus</taxon>
    </lineage>
</organism>
<keyword evidence="2" id="KW-1185">Reference proteome</keyword>
<evidence type="ECO:0000313" key="1">
    <source>
        <dbReference type="EMBL" id="RXI05674.1"/>
    </source>
</evidence>
<sequence>MVGICATPPAVWVLSSTDIIHPGCFDRGLACKVAAEVVKAGTGTSASKPAFPWTKTSAVTEFPWNSYILFRSLSLDKVMRVRVFPGRKYFMITDLYSKFNISANFNLRSSNRVS</sequence>